<name>A0A916TL91_9HYPH</name>
<reference evidence="2" key="2">
    <citation type="submission" date="2020-09" db="EMBL/GenBank/DDBJ databases">
        <authorList>
            <person name="Sun Q."/>
            <person name="Zhou Y."/>
        </authorList>
    </citation>
    <scope>NUCLEOTIDE SEQUENCE</scope>
    <source>
        <strain evidence="2">CGMCC 1.12426</strain>
    </source>
</reference>
<evidence type="ECO:0000313" key="2">
    <source>
        <dbReference type="EMBL" id="GGB54534.1"/>
    </source>
</evidence>
<dbReference type="Proteomes" id="UP000605148">
    <property type="component" value="Unassembled WGS sequence"/>
</dbReference>
<protein>
    <recommendedName>
        <fullName evidence="4">DUF2497 domain-containing protein</fullName>
    </recommendedName>
</protein>
<feature type="region of interest" description="Disordered" evidence="1">
    <location>
        <begin position="157"/>
        <end position="176"/>
    </location>
</feature>
<comment type="caution">
    <text evidence="2">The sequence shown here is derived from an EMBL/GenBank/DDBJ whole genome shotgun (WGS) entry which is preliminary data.</text>
</comment>
<dbReference type="AlphaFoldDB" id="A0A916TL91"/>
<reference evidence="2" key="1">
    <citation type="journal article" date="2014" name="Int. J. Syst. Evol. Microbiol.">
        <title>Complete genome sequence of Corynebacterium casei LMG S-19264T (=DSM 44701T), isolated from a smear-ripened cheese.</title>
        <authorList>
            <consortium name="US DOE Joint Genome Institute (JGI-PGF)"/>
            <person name="Walter F."/>
            <person name="Albersmeier A."/>
            <person name="Kalinowski J."/>
            <person name="Ruckert C."/>
        </authorList>
    </citation>
    <scope>NUCLEOTIDE SEQUENCE</scope>
    <source>
        <strain evidence="2">CGMCC 1.12426</strain>
    </source>
</reference>
<dbReference type="EMBL" id="BMFA01000008">
    <property type="protein sequence ID" value="GGB54534.1"/>
    <property type="molecule type" value="Genomic_DNA"/>
</dbReference>
<organism evidence="2 3">
    <name type="scientific">Roseibium aquae</name>
    <dbReference type="NCBI Taxonomy" id="1323746"/>
    <lineage>
        <taxon>Bacteria</taxon>
        <taxon>Pseudomonadati</taxon>
        <taxon>Pseudomonadota</taxon>
        <taxon>Alphaproteobacteria</taxon>
        <taxon>Hyphomicrobiales</taxon>
        <taxon>Stappiaceae</taxon>
        <taxon>Roseibium</taxon>
    </lineage>
</organism>
<evidence type="ECO:0008006" key="4">
    <source>
        <dbReference type="Google" id="ProtNLM"/>
    </source>
</evidence>
<feature type="compositionally biased region" description="Basic and acidic residues" evidence="1">
    <location>
        <begin position="22"/>
        <end position="38"/>
    </location>
</feature>
<keyword evidence="3" id="KW-1185">Reference proteome</keyword>
<feature type="compositionally biased region" description="Acidic residues" evidence="1">
    <location>
        <begin position="157"/>
        <end position="166"/>
    </location>
</feature>
<feature type="compositionally biased region" description="Acidic residues" evidence="1">
    <location>
        <begin position="54"/>
        <end position="67"/>
    </location>
</feature>
<sequence length="257" mass="28224">MAEAKQAEEPSMEEILASIRRIISDEDAQKDSNGDDKPAGSANVSSPDIAKSEAEDDMGASEEMSQDDLDKLFDMDGPDEDLEDDADEMAAAMAEDALDDVGGDDDVLELTEDLALSEDDIAGDEMDLIGGLPQDLSDEDMEIGFKEEEPEEILAVEPPEPEDEPDFAPAAMTRPVPDRPYQRLAEDEPLISAHTGDKVHAALDSLSGMLIGGNAQTMEELIQDMLRPMLKAWLDENLPGMVEQMVQKEIKRMMRRR</sequence>
<dbReference type="RefSeq" id="WP_150497085.1">
    <property type="nucleotide sequence ID" value="NZ_BMFA01000008.1"/>
</dbReference>
<dbReference type="InterPro" id="IPR019632">
    <property type="entry name" value="DUF2497"/>
</dbReference>
<evidence type="ECO:0000313" key="3">
    <source>
        <dbReference type="Proteomes" id="UP000605148"/>
    </source>
</evidence>
<proteinExistence type="predicted"/>
<dbReference type="Pfam" id="PF10691">
    <property type="entry name" value="DUF2497"/>
    <property type="match status" value="1"/>
</dbReference>
<accession>A0A916TL91</accession>
<evidence type="ECO:0000256" key="1">
    <source>
        <dbReference type="SAM" id="MobiDB-lite"/>
    </source>
</evidence>
<feature type="region of interest" description="Disordered" evidence="1">
    <location>
        <begin position="20"/>
        <end position="83"/>
    </location>
</feature>
<dbReference type="OrthoDB" id="7189469at2"/>
<gene>
    <name evidence="2" type="ORF">GCM10011316_28240</name>
</gene>